<evidence type="ECO:0000313" key="1">
    <source>
        <dbReference type="EMBL" id="ANE42432.1"/>
    </source>
</evidence>
<dbReference type="RefSeq" id="WP_064013476.1">
    <property type="nucleotide sequence ID" value="NZ_CP011387.1"/>
</dbReference>
<evidence type="ECO:0008006" key="3">
    <source>
        <dbReference type="Google" id="ProtNLM"/>
    </source>
</evidence>
<keyword evidence="2" id="KW-1185">Reference proteome</keyword>
<evidence type="ECO:0000313" key="2">
    <source>
        <dbReference type="Proteomes" id="UP000077363"/>
    </source>
</evidence>
<dbReference type="AlphaFoldDB" id="A0A172T644"/>
<proteinExistence type="predicted"/>
<accession>A0A172T644</accession>
<organism evidence="1 2">
    <name type="scientific">Deinococcus puniceus</name>
    <dbReference type="NCBI Taxonomy" id="1182568"/>
    <lineage>
        <taxon>Bacteria</taxon>
        <taxon>Thermotogati</taxon>
        <taxon>Deinococcota</taxon>
        <taxon>Deinococci</taxon>
        <taxon>Deinococcales</taxon>
        <taxon>Deinococcaceae</taxon>
        <taxon>Deinococcus</taxon>
    </lineage>
</organism>
<sequence length="295" mass="30755">MNEQHQPEDFRSQVQRLVAEGKLTPDEAAGLLDGDLPAEAEPMALMPTQSADQFRDTPPDLDLHVSGYSLTVLHDAHLSAPQLSANRDGEVTLQATANGWSVRRLTHSGHHTFSLKAILALPFAPRNVHAQVEGGSLTLPDLAGEMQAEVNGGHLKMGRAASLNAEVNGGNLTATELGGPTHLNVNGGNLTLEGARTLNASINGGNLRWAGVLTGGDHRLEVNAGNATLYLKEGSNVTLQAEVTVGAFKSDFATSQSGGFLNTRHGGRLGSGEAQLSCRVTAGQVKVLTGSGVGL</sequence>
<dbReference type="EMBL" id="CP011387">
    <property type="protein sequence ID" value="ANE42432.1"/>
    <property type="molecule type" value="Genomic_DNA"/>
</dbReference>
<dbReference type="Proteomes" id="UP000077363">
    <property type="component" value="Chromosome"/>
</dbReference>
<dbReference type="OrthoDB" id="61921at2"/>
<dbReference type="PATRIC" id="fig|1182568.3.peg.31"/>
<protein>
    <recommendedName>
        <fullName evidence="3">Adhesin domain-containing protein</fullName>
    </recommendedName>
</protein>
<reference evidence="1 2" key="1">
    <citation type="submission" date="2015-01" db="EMBL/GenBank/DDBJ databases">
        <title>Deinococcus puniceus/DY1/ whole genome sequencing.</title>
        <authorList>
            <person name="Kim M.K."/>
            <person name="Srinivasan S."/>
            <person name="Lee J.-J."/>
        </authorList>
    </citation>
    <scope>NUCLEOTIDE SEQUENCE [LARGE SCALE GENOMIC DNA]</scope>
    <source>
        <strain evidence="1 2">DY1</strain>
    </source>
</reference>
<gene>
    <name evidence="1" type="ORF">SU48_00145</name>
</gene>
<dbReference type="STRING" id="1182568.SU48_00145"/>
<dbReference type="KEGG" id="dpu:SU48_00145"/>
<name>A0A172T644_9DEIO</name>